<accession>A0A7X3LT92</accession>
<dbReference type="PANTHER" id="PTHR11496">
    <property type="entry name" value="ALCOHOL DEHYDROGENASE"/>
    <property type="match status" value="1"/>
</dbReference>
<feature type="domain" description="Fe-containing alcohol dehydrogenase-like C-terminal" evidence="10">
    <location>
        <begin position="196"/>
        <end position="382"/>
    </location>
</feature>
<dbReference type="PROSITE" id="PS00060">
    <property type="entry name" value="ADH_IRON_2"/>
    <property type="match status" value="1"/>
</dbReference>
<evidence type="ECO:0000256" key="3">
    <source>
        <dbReference type="ARBA" id="ARBA00023002"/>
    </source>
</evidence>
<dbReference type="InterPro" id="IPR018211">
    <property type="entry name" value="ADH_Fe_CS"/>
</dbReference>
<dbReference type="GO" id="GO:0046872">
    <property type="term" value="F:metal ion binding"/>
    <property type="evidence" value="ECO:0007669"/>
    <property type="project" value="InterPro"/>
</dbReference>
<dbReference type="PROSITE" id="PS00913">
    <property type="entry name" value="ADH_IRON_1"/>
    <property type="match status" value="1"/>
</dbReference>
<evidence type="ECO:0000256" key="8">
    <source>
        <dbReference type="ARBA" id="ARBA00076680"/>
    </source>
</evidence>
<evidence type="ECO:0000313" key="12">
    <source>
        <dbReference type="Proteomes" id="UP000433101"/>
    </source>
</evidence>
<reference evidence="11 12" key="1">
    <citation type="submission" date="2019-12" db="EMBL/GenBank/DDBJ databases">
        <authorList>
            <person name="Li M."/>
        </authorList>
    </citation>
    <scope>NUCLEOTIDE SEQUENCE [LARGE SCALE GENOMIC DNA]</scope>
    <source>
        <strain evidence="11 12">GBMRC 2046</strain>
    </source>
</reference>
<dbReference type="FunFam" id="3.40.50.1970:FF:000003">
    <property type="entry name" value="Alcohol dehydrogenase, iron-containing"/>
    <property type="match status" value="1"/>
</dbReference>
<dbReference type="InterPro" id="IPR056798">
    <property type="entry name" value="ADH_Fe_C"/>
</dbReference>
<keyword evidence="12" id="KW-1185">Reference proteome</keyword>
<dbReference type="Gene3D" id="1.20.1090.10">
    <property type="entry name" value="Dehydroquinate synthase-like - alpha domain"/>
    <property type="match status" value="1"/>
</dbReference>
<dbReference type="Gene3D" id="3.40.50.1970">
    <property type="match status" value="1"/>
</dbReference>
<dbReference type="EMBL" id="WUMV01000003">
    <property type="protein sequence ID" value="MXN64700.1"/>
    <property type="molecule type" value="Genomic_DNA"/>
</dbReference>
<evidence type="ECO:0000313" key="11">
    <source>
        <dbReference type="EMBL" id="MXN64700.1"/>
    </source>
</evidence>
<evidence type="ECO:0000256" key="5">
    <source>
        <dbReference type="ARBA" id="ARBA00049164"/>
    </source>
</evidence>
<keyword evidence="4" id="KW-0520">NAD</keyword>
<comment type="cofactor">
    <cofactor evidence="1">
        <name>Fe cation</name>
        <dbReference type="ChEBI" id="CHEBI:24875"/>
    </cofactor>
</comment>
<dbReference type="AlphaFoldDB" id="A0A7X3LT92"/>
<dbReference type="Pfam" id="PF25137">
    <property type="entry name" value="ADH_Fe_C"/>
    <property type="match status" value="1"/>
</dbReference>
<evidence type="ECO:0000256" key="6">
    <source>
        <dbReference type="ARBA" id="ARBA00049243"/>
    </source>
</evidence>
<organism evidence="11 12">
    <name type="scientific">Stappia sediminis</name>
    <dbReference type="NCBI Taxonomy" id="2692190"/>
    <lineage>
        <taxon>Bacteria</taxon>
        <taxon>Pseudomonadati</taxon>
        <taxon>Pseudomonadota</taxon>
        <taxon>Alphaproteobacteria</taxon>
        <taxon>Hyphomicrobiales</taxon>
        <taxon>Stappiaceae</taxon>
        <taxon>Stappia</taxon>
    </lineage>
</organism>
<evidence type="ECO:0000256" key="2">
    <source>
        <dbReference type="ARBA" id="ARBA00007358"/>
    </source>
</evidence>
<dbReference type="GO" id="GO:0004022">
    <property type="term" value="F:alcohol dehydrogenase (NAD+) activity"/>
    <property type="evidence" value="ECO:0007669"/>
    <property type="project" value="UniProtKB-EC"/>
</dbReference>
<dbReference type="SUPFAM" id="SSF56796">
    <property type="entry name" value="Dehydroquinate synthase-like"/>
    <property type="match status" value="1"/>
</dbReference>
<protein>
    <recommendedName>
        <fullName evidence="7">Alcohol dehydrogenase 2</fullName>
    </recommendedName>
    <alternativeName>
        <fullName evidence="8">Alcohol dehydrogenase II</fullName>
    </alternativeName>
</protein>
<dbReference type="InterPro" id="IPR001670">
    <property type="entry name" value="ADH_Fe/GldA"/>
</dbReference>
<evidence type="ECO:0000259" key="10">
    <source>
        <dbReference type="Pfam" id="PF25137"/>
    </source>
</evidence>
<evidence type="ECO:0000256" key="4">
    <source>
        <dbReference type="ARBA" id="ARBA00023027"/>
    </source>
</evidence>
<comment type="similarity">
    <text evidence="2">Belongs to the iron-containing alcohol dehydrogenase family.</text>
</comment>
<keyword evidence="3" id="KW-0560">Oxidoreductase</keyword>
<evidence type="ECO:0000256" key="1">
    <source>
        <dbReference type="ARBA" id="ARBA00001962"/>
    </source>
</evidence>
<proteinExistence type="inferred from homology"/>
<dbReference type="RefSeq" id="WP_160774957.1">
    <property type="nucleotide sequence ID" value="NZ_WUMV01000003.1"/>
</dbReference>
<comment type="catalytic activity">
    <reaction evidence="5">
        <text>a secondary alcohol + NAD(+) = a ketone + NADH + H(+)</text>
        <dbReference type="Rhea" id="RHEA:10740"/>
        <dbReference type="ChEBI" id="CHEBI:15378"/>
        <dbReference type="ChEBI" id="CHEBI:17087"/>
        <dbReference type="ChEBI" id="CHEBI:35681"/>
        <dbReference type="ChEBI" id="CHEBI:57540"/>
        <dbReference type="ChEBI" id="CHEBI:57945"/>
        <dbReference type="EC" id="1.1.1.1"/>
    </reaction>
</comment>
<comment type="caution">
    <text evidence="11">The sequence shown here is derived from an EMBL/GenBank/DDBJ whole genome shotgun (WGS) entry which is preliminary data.</text>
</comment>
<evidence type="ECO:0000256" key="7">
    <source>
        <dbReference type="ARBA" id="ARBA00074848"/>
    </source>
</evidence>
<name>A0A7X3LT92_9HYPH</name>
<gene>
    <name evidence="11" type="ORF">GR183_07265</name>
</gene>
<dbReference type="Pfam" id="PF00465">
    <property type="entry name" value="Fe-ADH"/>
    <property type="match status" value="1"/>
</dbReference>
<dbReference type="Proteomes" id="UP000433101">
    <property type="component" value="Unassembled WGS sequence"/>
</dbReference>
<dbReference type="FunFam" id="1.20.1090.10:FF:000001">
    <property type="entry name" value="Aldehyde-alcohol dehydrogenase"/>
    <property type="match status" value="1"/>
</dbReference>
<sequence>MTTSPSANWSYPTSIRFGAGRIKELGKVAEAAGMKRPLLVTDPGLAKLPMVADALSICREAGLEPAVFSDVKPNPVASNIEAGVAAFRAGDHDGVIAFGGGSGLDAGKVIAFMAGQTRPIWDFEDIGDWWKRADEANIAPIVAVPTTAGTGSEVGRAGVVTNEETHTKKVIFHPKMLPATVICDPELTVGMPRYFTVGTGMDALAHCLEAYSSTFYHPMGDGIAVEGIRLVFDSLEKAANTPDDLIARGNMMSAAAMGAVAFQKGLGAIHALSHPVGALYDTHHGMTNAVFMPYVLAFNRQAIEKKFDRLAGYLGISGGFDGLMQAILKLRADLEVPNTLEGLKVGGEKRDLIAEMAVVDPTAGGNPIELTKDGAKQIFDAALEGRL</sequence>
<dbReference type="PANTHER" id="PTHR11496:SF102">
    <property type="entry name" value="ALCOHOL DEHYDROGENASE 4"/>
    <property type="match status" value="1"/>
</dbReference>
<dbReference type="CDD" id="cd14861">
    <property type="entry name" value="Fe-ADH-like"/>
    <property type="match status" value="1"/>
</dbReference>
<dbReference type="InterPro" id="IPR039697">
    <property type="entry name" value="Alcohol_dehydrogenase_Fe"/>
</dbReference>
<feature type="domain" description="Alcohol dehydrogenase iron-type/glycerol dehydrogenase GldA" evidence="9">
    <location>
        <begin position="12"/>
        <end position="185"/>
    </location>
</feature>
<evidence type="ECO:0000259" key="9">
    <source>
        <dbReference type="Pfam" id="PF00465"/>
    </source>
</evidence>
<comment type="catalytic activity">
    <reaction evidence="6">
        <text>a primary alcohol + NAD(+) = an aldehyde + NADH + H(+)</text>
        <dbReference type="Rhea" id="RHEA:10736"/>
        <dbReference type="ChEBI" id="CHEBI:15378"/>
        <dbReference type="ChEBI" id="CHEBI:15734"/>
        <dbReference type="ChEBI" id="CHEBI:17478"/>
        <dbReference type="ChEBI" id="CHEBI:57540"/>
        <dbReference type="ChEBI" id="CHEBI:57945"/>
        <dbReference type="EC" id="1.1.1.1"/>
    </reaction>
</comment>